<dbReference type="AlphaFoldDB" id="A0A9P5MQH5"/>
<dbReference type="Proteomes" id="UP000759537">
    <property type="component" value="Unassembled WGS sequence"/>
</dbReference>
<name>A0A9P5MQH5_9AGAM</name>
<protein>
    <submittedName>
        <fullName evidence="1">Uncharacterized protein</fullName>
    </submittedName>
</protein>
<evidence type="ECO:0000313" key="2">
    <source>
        <dbReference type="Proteomes" id="UP000759537"/>
    </source>
</evidence>
<organism evidence="1 2">
    <name type="scientific">Russula ochroleuca</name>
    <dbReference type="NCBI Taxonomy" id="152965"/>
    <lineage>
        <taxon>Eukaryota</taxon>
        <taxon>Fungi</taxon>
        <taxon>Dikarya</taxon>
        <taxon>Basidiomycota</taxon>
        <taxon>Agaricomycotina</taxon>
        <taxon>Agaricomycetes</taxon>
        <taxon>Russulales</taxon>
        <taxon>Russulaceae</taxon>
        <taxon>Russula</taxon>
    </lineage>
</organism>
<gene>
    <name evidence="1" type="ORF">DFH94DRAFT_684303</name>
</gene>
<reference evidence="1" key="1">
    <citation type="submission" date="2019-10" db="EMBL/GenBank/DDBJ databases">
        <authorList>
            <consortium name="DOE Joint Genome Institute"/>
            <person name="Kuo A."/>
            <person name="Miyauchi S."/>
            <person name="Kiss E."/>
            <person name="Drula E."/>
            <person name="Kohler A."/>
            <person name="Sanchez-Garcia M."/>
            <person name="Andreopoulos B."/>
            <person name="Barry K.W."/>
            <person name="Bonito G."/>
            <person name="Buee M."/>
            <person name="Carver A."/>
            <person name="Chen C."/>
            <person name="Cichocki N."/>
            <person name="Clum A."/>
            <person name="Culley D."/>
            <person name="Crous P.W."/>
            <person name="Fauchery L."/>
            <person name="Girlanda M."/>
            <person name="Hayes R."/>
            <person name="Keri Z."/>
            <person name="LaButti K."/>
            <person name="Lipzen A."/>
            <person name="Lombard V."/>
            <person name="Magnuson J."/>
            <person name="Maillard F."/>
            <person name="Morin E."/>
            <person name="Murat C."/>
            <person name="Nolan M."/>
            <person name="Ohm R."/>
            <person name="Pangilinan J."/>
            <person name="Pereira M."/>
            <person name="Perotto S."/>
            <person name="Peter M."/>
            <person name="Riley R."/>
            <person name="Sitrit Y."/>
            <person name="Stielow B."/>
            <person name="Szollosi G."/>
            <person name="Zifcakova L."/>
            <person name="Stursova M."/>
            <person name="Spatafora J.W."/>
            <person name="Tedersoo L."/>
            <person name="Vaario L.-M."/>
            <person name="Yamada A."/>
            <person name="Yan M."/>
            <person name="Wang P."/>
            <person name="Xu J."/>
            <person name="Bruns T."/>
            <person name="Baldrian P."/>
            <person name="Vilgalys R."/>
            <person name="Henrissat B."/>
            <person name="Grigoriev I.V."/>
            <person name="Hibbett D."/>
            <person name="Nagy L.G."/>
            <person name="Martin F.M."/>
        </authorList>
    </citation>
    <scope>NUCLEOTIDE SEQUENCE</scope>
    <source>
        <strain evidence="1">Prilba</strain>
    </source>
</reference>
<accession>A0A9P5MQH5</accession>
<comment type="caution">
    <text evidence="1">The sequence shown here is derived from an EMBL/GenBank/DDBJ whole genome shotgun (WGS) entry which is preliminary data.</text>
</comment>
<reference evidence="1" key="2">
    <citation type="journal article" date="2020" name="Nat. Commun.">
        <title>Large-scale genome sequencing of mycorrhizal fungi provides insights into the early evolution of symbiotic traits.</title>
        <authorList>
            <person name="Miyauchi S."/>
            <person name="Kiss E."/>
            <person name="Kuo A."/>
            <person name="Drula E."/>
            <person name="Kohler A."/>
            <person name="Sanchez-Garcia M."/>
            <person name="Morin E."/>
            <person name="Andreopoulos B."/>
            <person name="Barry K.W."/>
            <person name="Bonito G."/>
            <person name="Buee M."/>
            <person name="Carver A."/>
            <person name="Chen C."/>
            <person name="Cichocki N."/>
            <person name="Clum A."/>
            <person name="Culley D."/>
            <person name="Crous P.W."/>
            <person name="Fauchery L."/>
            <person name="Girlanda M."/>
            <person name="Hayes R.D."/>
            <person name="Keri Z."/>
            <person name="LaButti K."/>
            <person name="Lipzen A."/>
            <person name="Lombard V."/>
            <person name="Magnuson J."/>
            <person name="Maillard F."/>
            <person name="Murat C."/>
            <person name="Nolan M."/>
            <person name="Ohm R.A."/>
            <person name="Pangilinan J."/>
            <person name="Pereira M.F."/>
            <person name="Perotto S."/>
            <person name="Peter M."/>
            <person name="Pfister S."/>
            <person name="Riley R."/>
            <person name="Sitrit Y."/>
            <person name="Stielow J.B."/>
            <person name="Szollosi G."/>
            <person name="Zifcakova L."/>
            <person name="Stursova M."/>
            <person name="Spatafora J.W."/>
            <person name="Tedersoo L."/>
            <person name="Vaario L.M."/>
            <person name="Yamada A."/>
            <person name="Yan M."/>
            <person name="Wang P."/>
            <person name="Xu J."/>
            <person name="Bruns T."/>
            <person name="Baldrian P."/>
            <person name="Vilgalys R."/>
            <person name="Dunand C."/>
            <person name="Henrissat B."/>
            <person name="Grigoriev I.V."/>
            <person name="Hibbett D."/>
            <person name="Nagy L.G."/>
            <person name="Martin F.M."/>
        </authorList>
    </citation>
    <scope>NUCLEOTIDE SEQUENCE</scope>
    <source>
        <strain evidence="1">Prilba</strain>
    </source>
</reference>
<dbReference type="EMBL" id="WHVB01000018">
    <property type="protein sequence ID" value="KAF8473676.1"/>
    <property type="molecule type" value="Genomic_DNA"/>
</dbReference>
<evidence type="ECO:0000313" key="1">
    <source>
        <dbReference type="EMBL" id="KAF8473676.1"/>
    </source>
</evidence>
<proteinExistence type="predicted"/>
<sequence length="149" mass="16274">MTTGVLTGCTLGGSDAELADHSRTTLDEHQILALLAAQHNASDYEFKSPPVLSAAVDATVLDMFHSEEAICNHFRSGYNIVSVAFVPPSDDNILLEFRQTTRRIIRCVNSPYMKGSTPDVMESEESTICQAGINEAMYDKSGTELSKRT</sequence>
<keyword evidence="2" id="KW-1185">Reference proteome</keyword>